<reference evidence="4 5" key="1">
    <citation type="submission" date="2020-05" db="EMBL/GenBank/DDBJ databases">
        <title>Flexivirga sp. ID2601S isolated from air conditioner.</title>
        <authorList>
            <person name="Kim D.H."/>
        </authorList>
    </citation>
    <scope>NUCLEOTIDE SEQUENCE [LARGE SCALE GENOMIC DNA]</scope>
    <source>
        <strain evidence="4 5">ID2601S</strain>
    </source>
</reference>
<dbReference type="GO" id="GO:0016740">
    <property type="term" value="F:transferase activity"/>
    <property type="evidence" value="ECO:0007669"/>
    <property type="project" value="UniProtKB-KW"/>
</dbReference>
<dbReference type="InterPro" id="IPR001173">
    <property type="entry name" value="Glyco_trans_2-like"/>
</dbReference>
<dbReference type="InterPro" id="IPR029044">
    <property type="entry name" value="Nucleotide-diphossugar_trans"/>
</dbReference>
<comment type="similarity">
    <text evidence="1">Belongs to the glycosyltransferase 2 family.</text>
</comment>
<accession>A0A849AFD9</accession>
<dbReference type="Pfam" id="PF00535">
    <property type="entry name" value="Glycos_transf_2"/>
    <property type="match status" value="1"/>
</dbReference>
<evidence type="ECO:0000256" key="1">
    <source>
        <dbReference type="ARBA" id="ARBA00006739"/>
    </source>
</evidence>
<dbReference type="InterPro" id="IPR050256">
    <property type="entry name" value="Glycosyltransferase_2"/>
</dbReference>
<dbReference type="Proteomes" id="UP000557772">
    <property type="component" value="Unassembled WGS sequence"/>
</dbReference>
<keyword evidence="5" id="KW-1185">Reference proteome</keyword>
<evidence type="ECO:0000313" key="4">
    <source>
        <dbReference type="EMBL" id="NNG38553.1"/>
    </source>
</evidence>
<feature type="region of interest" description="Disordered" evidence="2">
    <location>
        <begin position="258"/>
        <end position="286"/>
    </location>
</feature>
<organism evidence="4 5">
    <name type="scientific">Flexivirga aerilata</name>
    <dbReference type="NCBI Taxonomy" id="1656889"/>
    <lineage>
        <taxon>Bacteria</taxon>
        <taxon>Bacillati</taxon>
        <taxon>Actinomycetota</taxon>
        <taxon>Actinomycetes</taxon>
        <taxon>Micrococcales</taxon>
        <taxon>Dermacoccaceae</taxon>
        <taxon>Flexivirga</taxon>
    </lineage>
</organism>
<feature type="domain" description="Glycosyltransferase 2-like" evidence="3">
    <location>
        <begin position="18"/>
        <end position="139"/>
    </location>
</feature>
<gene>
    <name evidence="4" type="ORF">HJ588_04585</name>
</gene>
<dbReference type="EMBL" id="JABENB010000001">
    <property type="protein sequence ID" value="NNG38553.1"/>
    <property type="molecule type" value="Genomic_DNA"/>
</dbReference>
<proteinExistence type="inferred from homology"/>
<comment type="caution">
    <text evidence="4">The sequence shown here is derived from an EMBL/GenBank/DDBJ whole genome shotgun (WGS) entry which is preliminary data.</text>
</comment>
<dbReference type="PANTHER" id="PTHR48090:SF7">
    <property type="entry name" value="RFBJ PROTEIN"/>
    <property type="match status" value="1"/>
</dbReference>
<dbReference type="RefSeq" id="WP_171152460.1">
    <property type="nucleotide sequence ID" value="NZ_JABENB010000001.1"/>
</dbReference>
<evidence type="ECO:0000313" key="5">
    <source>
        <dbReference type="Proteomes" id="UP000557772"/>
    </source>
</evidence>
<sequence>MPEDLTDRIADRADARVTVVIPAMNEAANLRVVLPTLPPVDEVILVDAGSIDGTVEAAREVMPDIRVLTQTRRGKGNALACGFAAATGDIIVMFDADGSADPAEIPHFVQALRDGADFAKGSRFIEGGGSEDITRFRRAGNAGLHLLVSAAFGSRFTDLCYGYNAFWTSLVPKLSLPDPDIPAPPKGQMLWGDGFEIETLITCRMLQAGVRIAEVPSVERLRLHGASNLNAVSDGVRVLRTIVAERLRQPAVKAFPTDVDAARHTSRESAPARGVIPVDPEAELSA</sequence>
<name>A0A849AFD9_9MICO</name>
<evidence type="ECO:0000256" key="2">
    <source>
        <dbReference type="SAM" id="MobiDB-lite"/>
    </source>
</evidence>
<dbReference type="AlphaFoldDB" id="A0A849AFD9"/>
<dbReference type="PANTHER" id="PTHR48090">
    <property type="entry name" value="UNDECAPRENYL-PHOSPHATE 4-DEOXY-4-FORMAMIDO-L-ARABINOSE TRANSFERASE-RELATED"/>
    <property type="match status" value="1"/>
</dbReference>
<keyword evidence="4" id="KW-0808">Transferase</keyword>
<dbReference type="Gene3D" id="3.90.550.10">
    <property type="entry name" value="Spore Coat Polysaccharide Biosynthesis Protein SpsA, Chain A"/>
    <property type="match status" value="1"/>
</dbReference>
<dbReference type="SUPFAM" id="SSF53448">
    <property type="entry name" value="Nucleotide-diphospho-sugar transferases"/>
    <property type="match status" value="1"/>
</dbReference>
<evidence type="ECO:0000259" key="3">
    <source>
        <dbReference type="Pfam" id="PF00535"/>
    </source>
</evidence>
<protein>
    <submittedName>
        <fullName evidence="4">Glycosyltransferase family 2 protein</fullName>
    </submittedName>
</protein>
<dbReference type="CDD" id="cd04179">
    <property type="entry name" value="DPM_DPG-synthase_like"/>
    <property type="match status" value="1"/>
</dbReference>